<dbReference type="AlphaFoldDB" id="A0A3B0YE66"/>
<dbReference type="InterPro" id="IPR007809">
    <property type="entry name" value="FlgN-like"/>
</dbReference>
<keyword evidence="1" id="KW-1005">Bacterial flagellum biogenesis</keyword>
<organism evidence="2">
    <name type="scientific">hydrothermal vent metagenome</name>
    <dbReference type="NCBI Taxonomy" id="652676"/>
    <lineage>
        <taxon>unclassified sequences</taxon>
        <taxon>metagenomes</taxon>
        <taxon>ecological metagenomes</taxon>
    </lineage>
</organism>
<dbReference type="EMBL" id="UOFN01000019">
    <property type="protein sequence ID" value="VAW73602.1"/>
    <property type="molecule type" value="Genomic_DNA"/>
</dbReference>
<evidence type="ECO:0008006" key="3">
    <source>
        <dbReference type="Google" id="ProtNLM"/>
    </source>
</evidence>
<dbReference type="InterPro" id="IPR036679">
    <property type="entry name" value="FlgN-like_sf"/>
</dbReference>
<dbReference type="GO" id="GO:0044780">
    <property type="term" value="P:bacterial-type flagellum assembly"/>
    <property type="evidence" value="ECO:0007669"/>
    <property type="project" value="InterPro"/>
</dbReference>
<gene>
    <name evidence="2" type="ORF">MNBD_GAMMA15-2228</name>
</gene>
<protein>
    <recommendedName>
        <fullName evidence="3">FlgN protein</fullName>
    </recommendedName>
</protein>
<proteinExistence type="predicted"/>
<evidence type="ECO:0000256" key="1">
    <source>
        <dbReference type="ARBA" id="ARBA00022795"/>
    </source>
</evidence>
<sequence>MHNEGNRHPLETTLTQEVECTRQLLDCLKSERTALIERNMEALETTTREKFDCSKQLEQLESRRASLVESLGFENTRDSVQRCFKSLPCAKQLLHLWAQILENTESCQAGNLTNGGILESGRQHVEQALGILRGQTGAPAVYAQDGEARANLGQRELGKV</sequence>
<reference evidence="2" key="1">
    <citation type="submission" date="2018-06" db="EMBL/GenBank/DDBJ databases">
        <authorList>
            <person name="Zhirakovskaya E."/>
        </authorList>
    </citation>
    <scope>NUCLEOTIDE SEQUENCE</scope>
</reference>
<evidence type="ECO:0000313" key="2">
    <source>
        <dbReference type="EMBL" id="VAW73602.1"/>
    </source>
</evidence>
<accession>A0A3B0YE66</accession>
<name>A0A3B0YE66_9ZZZZ</name>
<dbReference type="Gene3D" id="1.20.58.300">
    <property type="entry name" value="FlgN-like"/>
    <property type="match status" value="1"/>
</dbReference>
<dbReference type="SUPFAM" id="SSF140566">
    <property type="entry name" value="FlgN-like"/>
    <property type="match status" value="1"/>
</dbReference>
<dbReference type="Pfam" id="PF05130">
    <property type="entry name" value="FlgN"/>
    <property type="match status" value="1"/>
</dbReference>